<proteinExistence type="predicted"/>
<dbReference type="Gene3D" id="1.25.40.10">
    <property type="entry name" value="Tetratricopeptide repeat domain"/>
    <property type="match status" value="2"/>
</dbReference>
<dbReference type="PROSITE" id="PS50005">
    <property type="entry name" value="TPR"/>
    <property type="match status" value="2"/>
</dbReference>
<dbReference type="SUPFAM" id="SSF48452">
    <property type="entry name" value="TPR-like"/>
    <property type="match status" value="1"/>
</dbReference>
<evidence type="ECO:0000313" key="5">
    <source>
        <dbReference type="Proteomes" id="UP000649604"/>
    </source>
</evidence>
<evidence type="ECO:0000256" key="3">
    <source>
        <dbReference type="SAM" id="Phobius"/>
    </source>
</evidence>
<comment type="caution">
    <text evidence="4">The sequence shown here is derived from an EMBL/GenBank/DDBJ whole genome shotgun (WGS) entry which is preliminary data.</text>
</comment>
<reference evidence="4" key="1">
    <citation type="submission" date="2019-11" db="EMBL/GenBank/DDBJ databases">
        <title>Microbial mats filling the niche in hypersaline microbial mats.</title>
        <authorList>
            <person name="Wong H.L."/>
            <person name="Macleod F.I."/>
            <person name="White R.A. III"/>
            <person name="Burns B.P."/>
        </authorList>
    </citation>
    <scope>NUCLEOTIDE SEQUENCE</scope>
    <source>
        <strain evidence="4">Rbin_158</strain>
    </source>
</reference>
<accession>A0A9D5Q7E8</accession>
<keyword evidence="3" id="KW-0812">Transmembrane</keyword>
<dbReference type="Pfam" id="PF13432">
    <property type="entry name" value="TPR_16"/>
    <property type="match status" value="2"/>
</dbReference>
<keyword evidence="3" id="KW-0472">Membrane</keyword>
<name>A0A9D5Q7E8_9BACT</name>
<evidence type="ECO:0000313" key="4">
    <source>
        <dbReference type="EMBL" id="MBD3326368.1"/>
    </source>
</evidence>
<dbReference type="InterPro" id="IPR011990">
    <property type="entry name" value="TPR-like_helical_dom_sf"/>
</dbReference>
<sequence length="492" mass="56865">MKLKSSMSFVVPVVIIFIILSFLVAIFAIQNTQTVKLRYKIPFTSYQFPAEIEPGQPNYLEIDVVYVILISMLIGIAIMTIFVIIAGIGWRYYMLSNRSRERKERRILWDHRERAIALSLMGFHHDATEQFEHIIDKENPHIELYIGLAQAYEREGDHQRAIENYNSILARYPENMRALFGAAQNWEALGNYTDAIKLYNRVLDVDRSSPRALQKVRELLEKSGQYAEAIEAYQRTKAAQASPQAKEIVASLFYRLAVQQIKSGDLESAERTLKESRREYDYYVPTMLILANLYLNTGREREAERLWQATAEQTLSTVIFRRLEDYYYKQEGELEEKLEPIIDLYKSMIDAHDANHLRLALGKLYLKIEKYEDAERLFLEFQSKDTSIPQVHLLLADLYQRTGNVDKALDEYRISAELVDIKIADFKCYHCGAMYEYWADHCSSCGSWGTIEDIFFTKGPQSVLPELKPKPLPQLPSPGEASAEEEEVVSSS</sequence>
<feature type="repeat" description="TPR" evidence="1">
    <location>
        <begin position="142"/>
        <end position="175"/>
    </location>
</feature>
<feature type="transmembrane region" description="Helical" evidence="3">
    <location>
        <begin position="64"/>
        <end position="93"/>
    </location>
</feature>
<dbReference type="SMART" id="SM00028">
    <property type="entry name" value="TPR"/>
    <property type="match status" value="6"/>
</dbReference>
<feature type="compositionally biased region" description="Acidic residues" evidence="2">
    <location>
        <begin position="482"/>
        <end position="492"/>
    </location>
</feature>
<organism evidence="4 5">
    <name type="scientific">candidate division KSB3 bacterium</name>
    <dbReference type="NCBI Taxonomy" id="2044937"/>
    <lineage>
        <taxon>Bacteria</taxon>
        <taxon>candidate division KSB3</taxon>
    </lineage>
</organism>
<gene>
    <name evidence="4" type="ORF">GF339_17415</name>
</gene>
<keyword evidence="3" id="KW-1133">Transmembrane helix</keyword>
<dbReference type="SUPFAM" id="SSF81901">
    <property type="entry name" value="HCP-like"/>
    <property type="match status" value="1"/>
</dbReference>
<evidence type="ECO:0000256" key="2">
    <source>
        <dbReference type="SAM" id="MobiDB-lite"/>
    </source>
</evidence>
<feature type="transmembrane region" description="Helical" evidence="3">
    <location>
        <begin position="7"/>
        <end position="29"/>
    </location>
</feature>
<feature type="repeat" description="TPR" evidence="1">
    <location>
        <begin position="176"/>
        <end position="209"/>
    </location>
</feature>
<dbReference type="Proteomes" id="UP000649604">
    <property type="component" value="Unassembled WGS sequence"/>
</dbReference>
<dbReference type="InterPro" id="IPR019734">
    <property type="entry name" value="TPR_rpt"/>
</dbReference>
<keyword evidence="1" id="KW-0802">TPR repeat</keyword>
<dbReference type="PANTHER" id="PTHR12558:SF13">
    <property type="entry name" value="CELL DIVISION CYCLE PROTEIN 27 HOMOLOG"/>
    <property type="match status" value="1"/>
</dbReference>
<dbReference type="PANTHER" id="PTHR12558">
    <property type="entry name" value="CELL DIVISION CYCLE 16,23,27"/>
    <property type="match status" value="1"/>
</dbReference>
<feature type="region of interest" description="Disordered" evidence="2">
    <location>
        <begin position="467"/>
        <end position="492"/>
    </location>
</feature>
<dbReference type="EMBL" id="WJJP01000568">
    <property type="protein sequence ID" value="MBD3326368.1"/>
    <property type="molecule type" value="Genomic_DNA"/>
</dbReference>
<dbReference type="AlphaFoldDB" id="A0A9D5Q7E8"/>
<evidence type="ECO:0000256" key="1">
    <source>
        <dbReference type="PROSITE-ProRule" id="PRU00339"/>
    </source>
</evidence>
<protein>
    <submittedName>
        <fullName evidence="4">Tetratricopeptide repeat protein</fullName>
    </submittedName>
</protein>